<dbReference type="Proteomes" id="UP000465601">
    <property type="component" value="Unassembled WGS sequence"/>
</dbReference>
<comment type="caution">
    <text evidence="2">The sequence shown here is derived from an EMBL/GenBank/DDBJ whole genome shotgun (WGS) entry which is preliminary data.</text>
</comment>
<evidence type="ECO:0000313" key="3">
    <source>
        <dbReference type="Proteomes" id="UP000465601"/>
    </source>
</evidence>
<keyword evidence="1" id="KW-0812">Transmembrane</keyword>
<sequence>MIFIKKSKEVKITTQMMVYGSAAIALAFILSYVRLYRLPQGGTVTPASMLPMIIFSVMFGPIPGIIAGFAYGLLQYMQDGYVVHWAQFLLDYPIAFSLLGLAGLFRKNLLAATFIAGFGKFIMHFLSGIIFFSEYAPEGTPVAIYSLVYNGSFMLADILICAAIVLVPQINKMFNNLKSNVTTRR</sequence>
<dbReference type="AlphaFoldDB" id="A0A833M8K4"/>
<dbReference type="InterPro" id="IPR012651">
    <property type="entry name" value="Thia_Transptr_ThiT"/>
</dbReference>
<protein>
    <submittedName>
        <fullName evidence="2">Energy-coupled thiamine transporter ThiT</fullName>
    </submittedName>
</protein>
<evidence type="ECO:0000256" key="1">
    <source>
        <dbReference type="SAM" id="Phobius"/>
    </source>
</evidence>
<keyword evidence="1" id="KW-1133">Transmembrane helix</keyword>
<feature type="transmembrane region" description="Helical" evidence="1">
    <location>
        <begin position="111"/>
        <end position="132"/>
    </location>
</feature>
<organism evidence="2 3">
    <name type="scientific">Alkaliphilus serpentinus</name>
    <dbReference type="NCBI Taxonomy" id="1482731"/>
    <lineage>
        <taxon>Bacteria</taxon>
        <taxon>Bacillati</taxon>
        <taxon>Bacillota</taxon>
        <taxon>Clostridia</taxon>
        <taxon>Peptostreptococcales</taxon>
        <taxon>Natronincolaceae</taxon>
        <taxon>Alkaliphilus</taxon>
    </lineage>
</organism>
<dbReference type="GO" id="GO:0005886">
    <property type="term" value="C:plasma membrane"/>
    <property type="evidence" value="ECO:0007669"/>
    <property type="project" value="InterPro"/>
</dbReference>
<accession>A0A833M8K4</accession>
<keyword evidence="1" id="KW-0472">Membrane</keyword>
<dbReference type="OrthoDB" id="9795813at2"/>
<dbReference type="Gene3D" id="1.10.1760.20">
    <property type="match status" value="1"/>
</dbReference>
<proteinExistence type="predicted"/>
<feature type="transmembrane region" description="Helical" evidence="1">
    <location>
        <begin position="53"/>
        <end position="74"/>
    </location>
</feature>
<reference evidence="2 3" key="1">
    <citation type="submission" date="2019-10" db="EMBL/GenBank/DDBJ databases">
        <title>Alkaliphilus serpentinus sp. nov. and Alkaliphilus pronyensis sp. nov., two novel anaerobic alkaliphilic species isolated from the serpentinized-hosted hydrothermal field of the Prony Bay (New Caledonia).</title>
        <authorList>
            <person name="Postec A."/>
        </authorList>
    </citation>
    <scope>NUCLEOTIDE SEQUENCE [LARGE SCALE GENOMIC DNA]</scope>
    <source>
        <strain evidence="2 3">LacT</strain>
    </source>
</reference>
<feature type="transmembrane region" description="Helical" evidence="1">
    <location>
        <begin position="144"/>
        <end position="167"/>
    </location>
</feature>
<name>A0A833M8K4_9FIRM</name>
<dbReference type="EMBL" id="WBZB01000014">
    <property type="protein sequence ID" value="KAB3531162.1"/>
    <property type="molecule type" value="Genomic_DNA"/>
</dbReference>
<keyword evidence="3" id="KW-1185">Reference proteome</keyword>
<feature type="transmembrane region" description="Helical" evidence="1">
    <location>
        <begin position="81"/>
        <end position="105"/>
    </location>
</feature>
<evidence type="ECO:0000313" key="2">
    <source>
        <dbReference type="EMBL" id="KAB3531162.1"/>
    </source>
</evidence>
<dbReference type="Pfam" id="PF09515">
    <property type="entry name" value="Thia_YuaJ"/>
    <property type="match status" value="1"/>
</dbReference>
<gene>
    <name evidence="2" type="primary">thiT</name>
    <name evidence="2" type="ORF">F8153_05525</name>
</gene>
<dbReference type="NCBIfam" id="TIGR02357">
    <property type="entry name" value="ECF_ThiT_YuaJ"/>
    <property type="match status" value="1"/>
</dbReference>
<dbReference type="GO" id="GO:0015234">
    <property type="term" value="F:thiamine transmembrane transporter activity"/>
    <property type="evidence" value="ECO:0007669"/>
    <property type="project" value="InterPro"/>
</dbReference>
<feature type="transmembrane region" description="Helical" evidence="1">
    <location>
        <begin position="12"/>
        <end position="33"/>
    </location>
</feature>